<evidence type="ECO:0000256" key="1">
    <source>
        <dbReference type="SAM" id="MobiDB-lite"/>
    </source>
</evidence>
<dbReference type="InterPro" id="IPR040256">
    <property type="entry name" value="At4g02000-like"/>
</dbReference>
<dbReference type="Proteomes" id="UP001457282">
    <property type="component" value="Unassembled WGS sequence"/>
</dbReference>
<feature type="domain" description="DUF4283" evidence="2">
    <location>
        <begin position="70"/>
        <end position="148"/>
    </location>
</feature>
<dbReference type="AlphaFoldDB" id="A0AAW1WW42"/>
<gene>
    <name evidence="3" type="ORF">M0R45_025341</name>
</gene>
<comment type="caution">
    <text evidence="3">The sequence shown here is derived from an EMBL/GenBank/DDBJ whole genome shotgun (WGS) entry which is preliminary data.</text>
</comment>
<proteinExistence type="predicted"/>
<protein>
    <recommendedName>
        <fullName evidence="2">DUF4283 domain-containing protein</fullName>
    </recommendedName>
</protein>
<dbReference type="InterPro" id="IPR025558">
    <property type="entry name" value="DUF4283"/>
</dbReference>
<evidence type="ECO:0000313" key="4">
    <source>
        <dbReference type="Proteomes" id="UP001457282"/>
    </source>
</evidence>
<dbReference type="EMBL" id="JBEDUW010000005">
    <property type="protein sequence ID" value="KAK9928195.1"/>
    <property type="molecule type" value="Genomic_DNA"/>
</dbReference>
<name>A0AAW1WW42_RUBAR</name>
<evidence type="ECO:0000313" key="3">
    <source>
        <dbReference type="EMBL" id="KAK9928195.1"/>
    </source>
</evidence>
<dbReference type="Pfam" id="PF14111">
    <property type="entry name" value="DUF4283"/>
    <property type="match status" value="1"/>
</dbReference>
<evidence type="ECO:0000259" key="2">
    <source>
        <dbReference type="Pfam" id="PF14111"/>
    </source>
</evidence>
<reference evidence="3 4" key="1">
    <citation type="journal article" date="2023" name="G3 (Bethesda)">
        <title>A chromosome-length genome assembly and annotation of blackberry (Rubus argutus, cv. 'Hillquist').</title>
        <authorList>
            <person name="Bruna T."/>
            <person name="Aryal R."/>
            <person name="Dudchenko O."/>
            <person name="Sargent D.J."/>
            <person name="Mead D."/>
            <person name="Buti M."/>
            <person name="Cavallini A."/>
            <person name="Hytonen T."/>
            <person name="Andres J."/>
            <person name="Pham M."/>
            <person name="Weisz D."/>
            <person name="Mascagni F."/>
            <person name="Usai G."/>
            <person name="Natali L."/>
            <person name="Bassil N."/>
            <person name="Fernandez G.E."/>
            <person name="Lomsadze A."/>
            <person name="Armour M."/>
            <person name="Olukolu B."/>
            <person name="Poorten T."/>
            <person name="Britton C."/>
            <person name="Davik J."/>
            <person name="Ashrafi H."/>
            <person name="Aiden E.L."/>
            <person name="Borodovsky M."/>
            <person name="Worthington M."/>
        </authorList>
    </citation>
    <scope>NUCLEOTIDE SEQUENCE [LARGE SCALE GENOMIC DNA]</scope>
    <source>
        <strain evidence="3">PI 553951</strain>
    </source>
</reference>
<sequence>MAYSPNARAQASSSRNLPNFQWPSPFMRPAVNEPPRVVNANGVSITVERDETHIRIPQPPLQFLNHYQHFCLVGKIFGKPVPAAVVKAKCLAIWSGLQGTVTIDRLGNQWFRIEFTNEDDLGYVLDNRPWFVKGRIFHLRRWTPTFSATFAKIDKLAIWVRLPFLPLHYWDADMLASIVQVLGRFIRVDDATIRGEHCIFARVCIEIDLRLPLKRILVLHPHDDAEEPSIVRVSYEALFEICFLCGNFTHRFEACPARVMERHFLMVDRLHDEPAIYPPEMQGVEGVHQFASNDAMVFFPQPVSTYANVVNGGHGTHENRDVDGSEQSSPTWTAVSRARNRGTARNYNGRGGIRPTVGNHAPKTNEPIARSVPASPLNAGFGARTKISLRDRQVDDNNIIILPDSIEEVTFSPFSYDKTDVNTWPDLVLDDPIFCPLSLHEFYYNLDPVCFNKIITNTPNHWSSLISAAKNYDIDYQEAFQDATEIVQNDMADYANPDAEIDDTSDGFFEDPVVPMNYEEDLEIKIVRKRSRDMFNTDDELDIGSNSVNPTP</sequence>
<dbReference type="PANTHER" id="PTHR31286:SF99">
    <property type="entry name" value="DUF4283 DOMAIN-CONTAINING PROTEIN"/>
    <property type="match status" value="1"/>
</dbReference>
<keyword evidence="4" id="KW-1185">Reference proteome</keyword>
<organism evidence="3 4">
    <name type="scientific">Rubus argutus</name>
    <name type="common">Southern blackberry</name>
    <dbReference type="NCBI Taxonomy" id="59490"/>
    <lineage>
        <taxon>Eukaryota</taxon>
        <taxon>Viridiplantae</taxon>
        <taxon>Streptophyta</taxon>
        <taxon>Embryophyta</taxon>
        <taxon>Tracheophyta</taxon>
        <taxon>Spermatophyta</taxon>
        <taxon>Magnoliopsida</taxon>
        <taxon>eudicotyledons</taxon>
        <taxon>Gunneridae</taxon>
        <taxon>Pentapetalae</taxon>
        <taxon>rosids</taxon>
        <taxon>fabids</taxon>
        <taxon>Rosales</taxon>
        <taxon>Rosaceae</taxon>
        <taxon>Rosoideae</taxon>
        <taxon>Rosoideae incertae sedis</taxon>
        <taxon>Rubus</taxon>
    </lineage>
</organism>
<feature type="compositionally biased region" description="Polar residues" evidence="1">
    <location>
        <begin position="325"/>
        <end position="334"/>
    </location>
</feature>
<accession>A0AAW1WW42</accession>
<dbReference type="PANTHER" id="PTHR31286">
    <property type="entry name" value="GLYCINE-RICH CELL WALL STRUCTURAL PROTEIN 1.8-LIKE"/>
    <property type="match status" value="1"/>
</dbReference>
<feature type="region of interest" description="Disordered" evidence="1">
    <location>
        <begin position="310"/>
        <end position="375"/>
    </location>
</feature>